<proteinExistence type="predicted"/>
<reference evidence="1 2" key="1">
    <citation type="submission" date="2010-02" db="EMBL/GenBank/DDBJ databases">
        <authorList>
            <person name="Weinstock G."/>
            <person name="Sodergren E."/>
            <person name="Clifton S."/>
            <person name="Fulton L."/>
            <person name="Fulton B."/>
            <person name="Courtney L."/>
            <person name="Fronick C."/>
            <person name="Harrison M."/>
            <person name="Strong C."/>
            <person name="Farmer C."/>
            <person name="Delahaunty K."/>
            <person name="Markovic C."/>
            <person name="Hall O."/>
            <person name="Minx P."/>
            <person name="Tomlinson C."/>
            <person name="Mitreva M."/>
            <person name="Nelson J."/>
            <person name="Hou S."/>
            <person name="Wollam A."/>
            <person name="Pepin K.H."/>
            <person name="Johnson M."/>
            <person name="Bhonagiri V."/>
            <person name="Zhang X."/>
            <person name="Suruliraj S."/>
            <person name="Warren W."/>
            <person name="Chinwalla A."/>
            <person name="Mardis E.R."/>
            <person name="Wilson R.K."/>
        </authorList>
    </citation>
    <scope>NUCLEOTIDE SEQUENCE [LARGE SCALE GENOMIC DNA]</scope>
    <source>
        <strain evidence="1 2">ATCC 29315</strain>
    </source>
</reference>
<evidence type="ECO:0000313" key="2">
    <source>
        <dbReference type="Proteomes" id="UP000005536"/>
    </source>
</evidence>
<dbReference type="Proteomes" id="UP000005536">
    <property type="component" value="Unassembled WGS sequence"/>
</dbReference>
<gene>
    <name evidence="1" type="ORF">NEIELOOT_01610</name>
</gene>
<dbReference type="PROSITE" id="PS51257">
    <property type="entry name" value="PROKAR_LIPOPROTEIN"/>
    <property type="match status" value="1"/>
</dbReference>
<evidence type="ECO:0000313" key="1">
    <source>
        <dbReference type="EMBL" id="EFE49865.1"/>
    </source>
</evidence>
<protein>
    <submittedName>
        <fullName evidence="1">Uncharacterized protein</fullName>
    </submittedName>
</protein>
<dbReference type="EMBL" id="ADBF01000042">
    <property type="protein sequence ID" value="EFE49865.1"/>
    <property type="molecule type" value="Genomic_DNA"/>
</dbReference>
<dbReference type="AlphaFoldDB" id="D4DRB7"/>
<name>D4DRB7_NEIEG</name>
<sequence>MMPLMRQAVGFDIFCGGSIQALLQPNPLLGGCQRMIKFMLNGQFVHRELQAVAVPFADITLSLPFIKVRIGQYAQQVVPKRAFASPVLQVQLFHSLLVFAAQAAQGFVLIAAQVQLADVAVRMKILNGQGRSGEGQAA</sequence>
<accession>D4DRB7</accession>
<comment type="caution">
    <text evidence="1">The sequence shown here is derived from an EMBL/GenBank/DDBJ whole genome shotgun (WGS) entry which is preliminary data.</text>
</comment>
<organism evidence="1 2">
    <name type="scientific">Neisseria elongata subsp. glycolytica ATCC 29315</name>
    <dbReference type="NCBI Taxonomy" id="546263"/>
    <lineage>
        <taxon>Bacteria</taxon>
        <taxon>Pseudomonadati</taxon>
        <taxon>Pseudomonadota</taxon>
        <taxon>Betaproteobacteria</taxon>
        <taxon>Neisseriales</taxon>
        <taxon>Neisseriaceae</taxon>
        <taxon>Neisseria</taxon>
    </lineage>
</organism>